<dbReference type="AlphaFoldDB" id="A0A8H7EL74"/>
<dbReference type="OrthoDB" id="2280816at2759"/>
<feature type="region of interest" description="Disordered" evidence="1">
    <location>
        <begin position="325"/>
        <end position="370"/>
    </location>
</feature>
<feature type="compositionally biased region" description="Polar residues" evidence="1">
    <location>
        <begin position="408"/>
        <end position="420"/>
    </location>
</feature>
<comment type="caution">
    <text evidence="2">The sequence shown here is derived from an EMBL/GenBank/DDBJ whole genome shotgun (WGS) entry which is preliminary data.</text>
</comment>
<organism evidence="2 3">
    <name type="scientific">Apophysomyces ossiformis</name>
    <dbReference type="NCBI Taxonomy" id="679940"/>
    <lineage>
        <taxon>Eukaryota</taxon>
        <taxon>Fungi</taxon>
        <taxon>Fungi incertae sedis</taxon>
        <taxon>Mucoromycota</taxon>
        <taxon>Mucoromycotina</taxon>
        <taxon>Mucoromycetes</taxon>
        <taxon>Mucorales</taxon>
        <taxon>Mucorineae</taxon>
        <taxon>Mucoraceae</taxon>
        <taxon>Apophysomyces</taxon>
    </lineage>
</organism>
<protein>
    <submittedName>
        <fullName evidence="2">Uncharacterized protein</fullName>
    </submittedName>
</protein>
<dbReference type="EMBL" id="JABAYA010000284">
    <property type="protein sequence ID" value="KAF7721280.1"/>
    <property type="molecule type" value="Genomic_DNA"/>
</dbReference>
<evidence type="ECO:0000313" key="3">
    <source>
        <dbReference type="Proteomes" id="UP000605846"/>
    </source>
</evidence>
<dbReference type="Proteomes" id="UP000605846">
    <property type="component" value="Unassembled WGS sequence"/>
</dbReference>
<sequence>MSIGEEPMLHAPPVPSLMDQTVPELPLTIQESPTQVELHHSQAVPTFDSLETGGEVVRHHSAEEPVEEGEDFYFLHEPTVIEEPAAAPTGEDELDHTLVDATFDMACRTFYATCHKFARQSYPEYRRRSPYSFLENWLLHSMYSKSQQIMLGIPNVRPTVILTSDDFMFTPPLLQQQRQLDEVADQMQLHWEEDQDDGYAEMDPEQVAATLMPPDNDGVMVMTAAAPDGTNQEDSSNNPSSASFVMDENTWMAHSRPHHQKMLLHVVNADPDTIVYTQQQEQPTQHPDDEIKYDFRHGYQSNCTSSAMQQHTARHGRQLSMVIEEDEEDIEEDDDEEEDDEDDDEEEAEDENDNQKSDESLTANGGLTMSPELVDWYRSTEHRRPSTIMEFPISNTDHDEKGKDVQRETNTQTSSSSACATNALPERQPSPLQLSEIAPTSSTVDRYQSLTDMMPADAVIISIGHPHGYGAVTRSLEPESPTDGLSNALEALRDRTQRRLYGISDKLVETADMALAYAESFAESNEDLLAEHCKPACPQNSIARFVTYVFRVWKVLFISAESILGNVGGWVLLSQKDECYTTPSISTLTTA</sequence>
<feature type="compositionally biased region" description="Basic and acidic residues" evidence="1">
    <location>
        <begin position="396"/>
        <end position="407"/>
    </location>
</feature>
<evidence type="ECO:0000256" key="1">
    <source>
        <dbReference type="SAM" id="MobiDB-lite"/>
    </source>
</evidence>
<accession>A0A8H7EL74</accession>
<gene>
    <name evidence="2" type="ORF">EC973_004973</name>
</gene>
<proteinExistence type="predicted"/>
<feature type="compositionally biased region" description="Acidic residues" evidence="1">
    <location>
        <begin position="325"/>
        <end position="352"/>
    </location>
</feature>
<reference evidence="2" key="1">
    <citation type="submission" date="2020-01" db="EMBL/GenBank/DDBJ databases">
        <title>Genome Sequencing of Three Apophysomyces-Like Fungal Strains Confirms a Novel Fungal Genus in the Mucoromycota with divergent Burkholderia-like Endosymbiotic Bacteria.</title>
        <authorList>
            <person name="Stajich J.E."/>
            <person name="Macias A.M."/>
            <person name="Carter-House D."/>
            <person name="Lovett B."/>
            <person name="Kasson L.R."/>
            <person name="Berry K."/>
            <person name="Grigoriev I."/>
            <person name="Chang Y."/>
            <person name="Spatafora J."/>
            <person name="Kasson M.T."/>
        </authorList>
    </citation>
    <scope>NUCLEOTIDE SEQUENCE</scope>
    <source>
        <strain evidence="2">NRRL A-21654</strain>
    </source>
</reference>
<feature type="region of interest" description="Disordered" evidence="1">
    <location>
        <begin position="387"/>
        <end position="430"/>
    </location>
</feature>
<keyword evidence="3" id="KW-1185">Reference proteome</keyword>
<evidence type="ECO:0000313" key="2">
    <source>
        <dbReference type="EMBL" id="KAF7721280.1"/>
    </source>
</evidence>
<name>A0A8H7EL74_9FUNG</name>